<keyword evidence="1" id="KW-0614">Plasmid</keyword>
<dbReference type="SUPFAM" id="SSF46894">
    <property type="entry name" value="C-terminal effector domain of the bipartite response regulators"/>
    <property type="match status" value="1"/>
</dbReference>
<dbReference type="InterPro" id="IPR016032">
    <property type="entry name" value="Sig_transdc_resp-reg_C-effctor"/>
</dbReference>
<organism evidence="1">
    <name type="scientific">Yersinia pestis Java 9</name>
    <dbReference type="NCBI Taxonomy" id="880632"/>
    <lineage>
        <taxon>Bacteria</taxon>
        <taxon>Pseudomonadati</taxon>
        <taxon>Pseudomonadota</taxon>
        <taxon>Gammaproteobacteria</taxon>
        <taxon>Enterobacterales</taxon>
        <taxon>Yersiniaceae</taxon>
        <taxon>Yersinia</taxon>
    </lineage>
</organism>
<dbReference type="RefSeq" id="WP_013572650.1">
    <property type="nucleotide sequence ID" value="NC_015054.1"/>
</dbReference>
<dbReference type="InterPro" id="IPR036388">
    <property type="entry name" value="WH-like_DNA-bd_sf"/>
</dbReference>
<protein>
    <submittedName>
        <fullName evidence="1">LuxR family protein</fullName>
    </submittedName>
</protein>
<dbReference type="EMBL" id="CP002179">
    <property type="protein sequence ID" value="ADW66863.1"/>
    <property type="molecule type" value="Genomic_DNA"/>
</dbReference>
<proteinExistence type="predicted"/>
<accession>E8PS63</accession>
<reference evidence="1" key="1">
    <citation type="journal article" date="2012" name="PLoS ONE">
        <title>Novel Plasmids and Resistance Phenotypes in Yersinia pestis: Unique Plasmid Inventory of Strain Java 9 Mediates High Levels of Arsenic Resistance.</title>
        <authorList>
            <person name="Eppinger M."/>
            <person name="Radnedge L."/>
            <person name="Andersen G."/>
            <person name="Vietri N."/>
            <person name="Severson G."/>
            <person name="Mou S."/>
            <person name="Ravel J."/>
            <person name="Worsham P.L."/>
        </authorList>
    </citation>
    <scope>NUCLEOTIDE SEQUENCE [LARGE SCALE GENOMIC DNA]</scope>
    <source>
        <strain evidence="1">Java 9</strain>
        <plasmid evidence="1">pJARS35</plasmid>
    </source>
</reference>
<dbReference type="GO" id="GO:0003677">
    <property type="term" value="F:DNA binding"/>
    <property type="evidence" value="ECO:0007669"/>
    <property type="project" value="InterPro"/>
</dbReference>
<dbReference type="Gene3D" id="1.10.10.10">
    <property type="entry name" value="Winged helix-like DNA-binding domain superfamily/Winged helix DNA-binding domain"/>
    <property type="match status" value="1"/>
</dbReference>
<sequence>MTKVDAICICRLHQIFEEDQLSDHQKDIAILYAIGNTIAEIADKKGIKPITVRNHLDVVRRSLGDVTLSGLRTVVFLRVLSIVVNRV</sequence>
<dbReference type="GO" id="GO:0006355">
    <property type="term" value="P:regulation of DNA-templated transcription"/>
    <property type="evidence" value="ECO:0007669"/>
    <property type="project" value="InterPro"/>
</dbReference>
<name>E8PS63_YERPE</name>
<dbReference type="AlphaFoldDB" id="E8PS63"/>
<gene>
    <name evidence="1" type="ORF">YPJ_pJARS359</name>
</gene>
<geneLocation type="plasmid" evidence="1">
    <name>pJARS35</name>
</geneLocation>
<evidence type="ECO:0000313" key="1">
    <source>
        <dbReference type="EMBL" id="ADW66863.1"/>
    </source>
</evidence>